<keyword evidence="1" id="KW-0472">Membrane</keyword>
<gene>
    <name evidence="2" type="ORF">EDC23_0316</name>
</gene>
<keyword evidence="1" id="KW-1133">Transmembrane helix</keyword>
<protein>
    <recommendedName>
        <fullName evidence="4">Inner membrane protein</fullName>
    </recommendedName>
</protein>
<evidence type="ECO:0000313" key="2">
    <source>
        <dbReference type="EMBL" id="TDY03945.1"/>
    </source>
</evidence>
<feature type="transmembrane region" description="Helical" evidence="1">
    <location>
        <begin position="52"/>
        <end position="73"/>
    </location>
</feature>
<dbReference type="RefSeq" id="WP_134080511.1">
    <property type="nucleotide sequence ID" value="NZ_SOQX01000001.1"/>
</dbReference>
<proteinExistence type="predicted"/>
<keyword evidence="1" id="KW-0812">Transmembrane</keyword>
<reference evidence="2 3" key="1">
    <citation type="submission" date="2019-03" db="EMBL/GenBank/DDBJ databases">
        <title>Genomic Encyclopedia of Type Strains, Phase IV (KMG-IV): sequencing the most valuable type-strain genomes for metagenomic binning, comparative biology and taxonomic classification.</title>
        <authorList>
            <person name="Goeker M."/>
        </authorList>
    </citation>
    <scope>NUCLEOTIDE SEQUENCE [LARGE SCALE GENOMIC DNA]</scope>
    <source>
        <strain evidence="2 3">DSM 16326</strain>
    </source>
</reference>
<dbReference type="EMBL" id="SOQX01000001">
    <property type="protein sequence ID" value="TDY03945.1"/>
    <property type="molecule type" value="Genomic_DNA"/>
</dbReference>
<name>A0A4V3H4P0_9GAMM</name>
<evidence type="ECO:0008006" key="4">
    <source>
        <dbReference type="Google" id="ProtNLM"/>
    </source>
</evidence>
<feature type="transmembrane region" description="Helical" evidence="1">
    <location>
        <begin position="12"/>
        <end position="32"/>
    </location>
</feature>
<evidence type="ECO:0000313" key="3">
    <source>
        <dbReference type="Proteomes" id="UP000294914"/>
    </source>
</evidence>
<dbReference type="Proteomes" id="UP000294914">
    <property type="component" value="Unassembled WGS sequence"/>
</dbReference>
<dbReference type="OrthoDB" id="6197657at2"/>
<comment type="caution">
    <text evidence="2">The sequence shown here is derived from an EMBL/GenBank/DDBJ whole genome shotgun (WGS) entry which is preliminary data.</text>
</comment>
<sequence length="81" mass="9136">MSQIPKIQQVVAVLWPSFLTAALATILFFTAFDPQLLMELAGYGEISRLAGYTMGFFLFWLLTAVTCALTCYFQKPLPRPR</sequence>
<dbReference type="AlphaFoldDB" id="A0A4V3H4P0"/>
<evidence type="ECO:0000256" key="1">
    <source>
        <dbReference type="SAM" id="Phobius"/>
    </source>
</evidence>
<organism evidence="2 3">
    <name type="scientific">Thiohalophilus thiocyanatoxydans</name>
    <dbReference type="NCBI Taxonomy" id="381308"/>
    <lineage>
        <taxon>Bacteria</taxon>
        <taxon>Pseudomonadati</taxon>
        <taxon>Pseudomonadota</taxon>
        <taxon>Gammaproteobacteria</taxon>
        <taxon>Thiohalomonadales</taxon>
        <taxon>Thiohalophilaceae</taxon>
        <taxon>Thiohalophilus</taxon>
    </lineage>
</organism>
<keyword evidence="3" id="KW-1185">Reference proteome</keyword>
<accession>A0A4V3H4P0</accession>